<feature type="transmembrane region" description="Helical" evidence="2">
    <location>
        <begin position="282"/>
        <end position="304"/>
    </location>
</feature>
<dbReference type="Pfam" id="PF02397">
    <property type="entry name" value="Bac_transf"/>
    <property type="match status" value="1"/>
</dbReference>
<dbReference type="EMBL" id="NRSD01000027">
    <property type="protein sequence ID" value="MBK1646548.1"/>
    <property type="molecule type" value="Genomic_DNA"/>
</dbReference>
<feature type="transmembrane region" description="Helical" evidence="2">
    <location>
        <begin position="310"/>
        <end position="330"/>
    </location>
</feature>
<dbReference type="PANTHER" id="PTHR30576:SF0">
    <property type="entry name" value="UNDECAPRENYL-PHOSPHATE N-ACETYLGALACTOSAMINYL 1-PHOSPHATE TRANSFERASE-RELATED"/>
    <property type="match status" value="1"/>
</dbReference>
<dbReference type="PANTHER" id="PTHR30576">
    <property type="entry name" value="COLANIC BIOSYNTHESIS UDP-GLUCOSE LIPID CARRIER TRANSFERASE"/>
    <property type="match status" value="1"/>
</dbReference>
<organism evidence="4 5">
    <name type="scientific">Thiocapsa imhoffii</name>
    <dbReference type="NCBI Taxonomy" id="382777"/>
    <lineage>
        <taxon>Bacteria</taxon>
        <taxon>Pseudomonadati</taxon>
        <taxon>Pseudomonadota</taxon>
        <taxon>Gammaproteobacteria</taxon>
        <taxon>Chromatiales</taxon>
        <taxon>Chromatiaceae</taxon>
        <taxon>Thiocapsa</taxon>
    </lineage>
</organism>
<evidence type="ECO:0000256" key="2">
    <source>
        <dbReference type="SAM" id="Phobius"/>
    </source>
</evidence>
<reference evidence="4 5" key="1">
    <citation type="journal article" date="2020" name="Microorganisms">
        <title>Osmotic Adaptation and Compatible Solute Biosynthesis of Phototrophic Bacteria as Revealed from Genome Analyses.</title>
        <authorList>
            <person name="Imhoff J.F."/>
            <person name="Rahn T."/>
            <person name="Kunzel S."/>
            <person name="Keller A."/>
            <person name="Neulinger S.C."/>
        </authorList>
    </citation>
    <scope>NUCLEOTIDE SEQUENCE [LARGE SCALE GENOMIC DNA]</scope>
    <source>
        <strain evidence="4 5">DSM 21303</strain>
    </source>
</reference>
<dbReference type="Gene3D" id="3.40.50.720">
    <property type="entry name" value="NAD(P)-binding Rossmann-like Domain"/>
    <property type="match status" value="1"/>
</dbReference>
<evidence type="ECO:0000313" key="5">
    <source>
        <dbReference type="Proteomes" id="UP001138802"/>
    </source>
</evidence>
<protein>
    <recommendedName>
        <fullName evidence="3">Bacterial sugar transferase domain-containing protein</fullName>
    </recommendedName>
</protein>
<feature type="transmembrane region" description="Helical" evidence="2">
    <location>
        <begin position="248"/>
        <end position="270"/>
    </location>
</feature>
<evidence type="ECO:0000256" key="1">
    <source>
        <dbReference type="ARBA" id="ARBA00006464"/>
    </source>
</evidence>
<keyword evidence="2" id="KW-1133">Transmembrane helix</keyword>
<sequence>MKTMNDSLKRGLDVLLAGLGLLVGAPLMALIALLIRLDSPGRVIFSQPRMGLHGQVFLMHKFRKFPDDWGNQGSGVTVAADVRMTRIGRILERTKLDELPQLWNILRGDMSFVGPRPETLRFKDLFVGPFARVHDYLPGIFGPNQVAFRNESHLYPADQDPETFYREKLFPQKARNDLAYFSQATVASDLLWILRGLWYSVIGVVDWVRWFHRAGKVLIADLLIIQVAWFGANLLRFEGLPRGHFWDLYLTGTWLIPLVLIPVLLLGGNYRGLVRHFAAADAIRLAVSVLFGWTLVQLTMLVIAERNVSLMVGVLAVGLTLALMGAMRIARRERIRRLNARRQTTEITELHGGDPRAVILVYGAGHRGVAVSCLLDHGFPNARVIGFLDDNDRELVGRTIAGYPVLGSERDLNTIHAVHHLHQIWLTFEPDRFKHRRLSDWCEAQGVTLCVLPWSAPFLELSTRPRIVIHSSKNYGSGADTLPPDQPAQATE</sequence>
<gene>
    <name evidence="4" type="ORF">CKO25_18235</name>
</gene>
<accession>A0A9X1BAZ9</accession>
<dbReference type="InterPro" id="IPR003362">
    <property type="entry name" value="Bact_transf"/>
</dbReference>
<dbReference type="AlphaFoldDB" id="A0A9X1BAZ9"/>
<keyword evidence="2" id="KW-0812">Transmembrane</keyword>
<evidence type="ECO:0000313" key="4">
    <source>
        <dbReference type="EMBL" id="MBK1646548.1"/>
    </source>
</evidence>
<name>A0A9X1BAZ9_9GAMM</name>
<comment type="caution">
    <text evidence="4">The sequence shown here is derived from an EMBL/GenBank/DDBJ whole genome shotgun (WGS) entry which is preliminary data.</text>
</comment>
<comment type="similarity">
    <text evidence="1">Belongs to the bacterial sugar transferase family.</text>
</comment>
<evidence type="ECO:0000259" key="3">
    <source>
        <dbReference type="Pfam" id="PF02397"/>
    </source>
</evidence>
<keyword evidence="2" id="KW-0472">Membrane</keyword>
<keyword evidence="5" id="KW-1185">Reference proteome</keyword>
<proteinExistence type="inferred from homology"/>
<feature type="transmembrane region" description="Helical" evidence="2">
    <location>
        <begin position="217"/>
        <end position="236"/>
    </location>
</feature>
<dbReference type="Proteomes" id="UP001138802">
    <property type="component" value="Unassembled WGS sequence"/>
</dbReference>
<feature type="transmembrane region" description="Helical" evidence="2">
    <location>
        <begin position="12"/>
        <end position="35"/>
    </location>
</feature>
<feature type="domain" description="Bacterial sugar transferase" evidence="3">
    <location>
        <begin position="9"/>
        <end position="198"/>
    </location>
</feature>
<dbReference type="GO" id="GO:0016780">
    <property type="term" value="F:phosphotransferase activity, for other substituted phosphate groups"/>
    <property type="evidence" value="ECO:0007669"/>
    <property type="project" value="TreeGrafter"/>
</dbReference>